<dbReference type="RefSeq" id="XP_016481047.1">
    <property type="nucleotide sequence ID" value="XM_016625561.1"/>
</dbReference>
<dbReference type="AlphaFoldDB" id="A0A1S4AWP3"/>
<evidence type="ECO:0000313" key="1">
    <source>
        <dbReference type="RefSeq" id="XP_016481047.1"/>
    </source>
</evidence>
<dbReference type="OrthoDB" id="1302981at2759"/>
<sequence length="190" mass="22047">MEYLNRALKKLKENLDFKYHPKCSRNNITHICFADDLIMCCRANRVSIILLIDRFNHFSEVLDLKDNMEKSSLYIAGVTKEFKEMILEEMQFTLGELPFKYLGVPLSSKKLTTYWAHVFLLPKKILKLIISACRTFLWTGRDEPSRRALTAWDTVFMPFSADFGSSDVEEINPSRSHRVNCDRVEGIGKA</sequence>
<accession>A0A1S4AWP3</accession>
<gene>
    <name evidence="1" type="primary">LOC107802117</name>
</gene>
<protein>
    <recommendedName>
        <fullName evidence="2">Reverse transcriptase domain-containing protein</fullName>
    </recommendedName>
</protein>
<dbReference type="PANTHER" id="PTHR33116:SF66">
    <property type="entry name" value="REVERSE TRANSCRIPTASE ZINC-BINDING DOMAIN-CONTAINING PROTEIN"/>
    <property type="match status" value="1"/>
</dbReference>
<organism evidence="1">
    <name type="scientific">Nicotiana tabacum</name>
    <name type="common">Common tobacco</name>
    <dbReference type="NCBI Taxonomy" id="4097"/>
    <lineage>
        <taxon>Eukaryota</taxon>
        <taxon>Viridiplantae</taxon>
        <taxon>Streptophyta</taxon>
        <taxon>Embryophyta</taxon>
        <taxon>Tracheophyta</taxon>
        <taxon>Spermatophyta</taxon>
        <taxon>Magnoliopsida</taxon>
        <taxon>eudicotyledons</taxon>
        <taxon>Gunneridae</taxon>
        <taxon>Pentapetalae</taxon>
        <taxon>asterids</taxon>
        <taxon>lamiids</taxon>
        <taxon>Solanales</taxon>
        <taxon>Solanaceae</taxon>
        <taxon>Nicotianoideae</taxon>
        <taxon>Nicotianeae</taxon>
        <taxon>Nicotiana</taxon>
    </lineage>
</organism>
<dbReference type="PaxDb" id="4097-A0A1S4AWP3"/>
<reference evidence="1" key="1">
    <citation type="submission" date="2025-08" db="UniProtKB">
        <authorList>
            <consortium name="RefSeq"/>
        </authorList>
    </citation>
    <scope>IDENTIFICATION</scope>
</reference>
<evidence type="ECO:0008006" key="2">
    <source>
        <dbReference type="Google" id="ProtNLM"/>
    </source>
</evidence>
<dbReference type="KEGG" id="nta:107802117"/>
<dbReference type="PANTHER" id="PTHR33116">
    <property type="entry name" value="REVERSE TRANSCRIPTASE ZINC-BINDING DOMAIN-CONTAINING PROTEIN-RELATED-RELATED"/>
    <property type="match status" value="1"/>
</dbReference>
<name>A0A1S4AWP3_TOBAC</name>
<proteinExistence type="predicted"/>